<feature type="domain" description="Ionotropic glutamate receptor C-terminal" evidence="3">
    <location>
        <begin position="18"/>
        <end position="239"/>
    </location>
</feature>
<dbReference type="GO" id="GO:0016020">
    <property type="term" value="C:membrane"/>
    <property type="evidence" value="ECO:0007669"/>
    <property type="project" value="InterPro"/>
</dbReference>
<feature type="domain" description="Solute-binding protein family 3/N-terminal" evidence="2">
    <location>
        <begin position="18"/>
        <end position="241"/>
    </location>
</feature>
<evidence type="ECO:0000259" key="2">
    <source>
        <dbReference type="SMART" id="SM00062"/>
    </source>
</evidence>
<reference evidence="4" key="1">
    <citation type="submission" date="2018-05" db="EMBL/GenBank/DDBJ databases">
        <authorList>
            <person name="Lanie J.A."/>
            <person name="Ng W.-L."/>
            <person name="Kazmierczak K.M."/>
            <person name="Andrzejewski T.M."/>
            <person name="Davidsen T.M."/>
            <person name="Wayne K.J."/>
            <person name="Tettelin H."/>
            <person name="Glass J.I."/>
            <person name="Rusch D."/>
            <person name="Podicherti R."/>
            <person name="Tsui H.-C.T."/>
            <person name="Winkler M.E."/>
        </authorList>
    </citation>
    <scope>NUCLEOTIDE SEQUENCE</scope>
</reference>
<dbReference type="Gene3D" id="3.40.190.10">
    <property type="entry name" value="Periplasmic binding protein-like II"/>
    <property type="match status" value="2"/>
</dbReference>
<dbReference type="PANTHER" id="PTHR35936">
    <property type="entry name" value="MEMBRANE-BOUND LYTIC MUREIN TRANSGLYCOSYLASE F"/>
    <property type="match status" value="1"/>
</dbReference>
<dbReference type="SMART" id="SM00079">
    <property type="entry name" value="PBPe"/>
    <property type="match status" value="1"/>
</dbReference>
<dbReference type="SMART" id="SM00062">
    <property type="entry name" value="PBPb"/>
    <property type="match status" value="1"/>
</dbReference>
<evidence type="ECO:0008006" key="5">
    <source>
        <dbReference type="Google" id="ProtNLM"/>
    </source>
</evidence>
<organism evidence="4">
    <name type="scientific">marine metagenome</name>
    <dbReference type="NCBI Taxonomy" id="408172"/>
    <lineage>
        <taxon>unclassified sequences</taxon>
        <taxon>metagenomes</taxon>
        <taxon>ecological metagenomes</taxon>
    </lineage>
</organism>
<gene>
    <name evidence="4" type="ORF">METZ01_LOCUS83398</name>
</gene>
<evidence type="ECO:0000259" key="3">
    <source>
        <dbReference type="SMART" id="SM00079"/>
    </source>
</evidence>
<proteinExistence type="predicted"/>
<dbReference type="PANTHER" id="PTHR35936:SF17">
    <property type="entry name" value="ARGININE-BINDING EXTRACELLULAR PROTEIN ARTP"/>
    <property type="match status" value="1"/>
</dbReference>
<protein>
    <recommendedName>
        <fullName evidence="5">Solute-binding protein family 3/N-terminal domain-containing protein</fullName>
    </recommendedName>
</protein>
<dbReference type="InterPro" id="IPR001320">
    <property type="entry name" value="Iontro_rcpt_C"/>
</dbReference>
<dbReference type="EMBL" id="UINC01006942">
    <property type="protein sequence ID" value="SVA30544.1"/>
    <property type="molecule type" value="Genomic_DNA"/>
</dbReference>
<dbReference type="Pfam" id="PF00497">
    <property type="entry name" value="SBP_bac_3"/>
    <property type="match status" value="1"/>
</dbReference>
<feature type="non-terminal residue" evidence="4">
    <location>
        <position position="1"/>
    </location>
</feature>
<dbReference type="InterPro" id="IPR001638">
    <property type="entry name" value="Solute-binding_3/MltF_N"/>
</dbReference>
<accession>A0A381URH3</accession>
<keyword evidence="1" id="KW-0732">Signal</keyword>
<dbReference type="SUPFAM" id="SSF53850">
    <property type="entry name" value="Periplasmic binding protein-like II"/>
    <property type="match status" value="1"/>
</dbReference>
<evidence type="ECO:0000256" key="1">
    <source>
        <dbReference type="ARBA" id="ARBA00022729"/>
    </source>
</evidence>
<dbReference type="AlphaFoldDB" id="A0A381URH3"/>
<sequence>VSSLLVGCWGSDKHEDETYIVATDATLAPMSFMSVGNDMIGFEPDLIRAIADKARINISLVNVEWAGLFGGLITKKFDMIISSVTVLEERKQRMGFSIPYLKSGLTLVVRKDEKNIASFEDTKNNNVLVGAQVGTTAYYFLEKESSIKTKGYQMYGHAISDLINGKVDAVLGESSGTLFLKNRPLFQEIKIVGEILSNEFYAVVLRKDENQLMAQINSAIKKLIADGTIAQLHKKWDLGQAAQVP</sequence>
<name>A0A381URH3_9ZZZZ</name>
<dbReference type="GO" id="GO:0015276">
    <property type="term" value="F:ligand-gated monoatomic ion channel activity"/>
    <property type="evidence" value="ECO:0007669"/>
    <property type="project" value="InterPro"/>
</dbReference>
<evidence type="ECO:0000313" key="4">
    <source>
        <dbReference type="EMBL" id="SVA30544.1"/>
    </source>
</evidence>